<keyword evidence="3" id="KW-0812">Transmembrane</keyword>
<comment type="caution">
    <text evidence="5">The sequence shown here is derived from an EMBL/GenBank/DDBJ whole genome shotgun (WGS) entry which is preliminary data.</text>
</comment>
<feature type="active site" description="Proton acceptor" evidence="2">
    <location>
        <position position="186"/>
    </location>
</feature>
<dbReference type="GO" id="GO:0005737">
    <property type="term" value="C:cytoplasm"/>
    <property type="evidence" value="ECO:0007669"/>
    <property type="project" value="TreeGrafter"/>
</dbReference>
<keyword evidence="2" id="KW-0442">Lipid degradation</keyword>
<dbReference type="GO" id="GO:0004806">
    <property type="term" value="F:triacylglycerol lipase activity"/>
    <property type="evidence" value="ECO:0007669"/>
    <property type="project" value="TreeGrafter"/>
</dbReference>
<feature type="transmembrane region" description="Helical" evidence="3">
    <location>
        <begin position="7"/>
        <end position="28"/>
    </location>
</feature>
<gene>
    <name evidence="5" type="ORF">DW322_04300</name>
</gene>
<feature type="short sequence motif" description="GXGXXG" evidence="2">
    <location>
        <begin position="12"/>
        <end position="17"/>
    </location>
</feature>
<feature type="short sequence motif" description="GXSXG" evidence="2">
    <location>
        <begin position="43"/>
        <end position="47"/>
    </location>
</feature>
<dbReference type="Proteomes" id="UP000471120">
    <property type="component" value="Unassembled WGS sequence"/>
</dbReference>
<dbReference type="GO" id="GO:0055088">
    <property type="term" value="P:lipid homeostasis"/>
    <property type="evidence" value="ECO:0007669"/>
    <property type="project" value="TreeGrafter"/>
</dbReference>
<accession>A0A6P2C9Z0</accession>
<dbReference type="Gene3D" id="3.40.1090.10">
    <property type="entry name" value="Cytosolic phospholipase A2 catalytic domain"/>
    <property type="match status" value="2"/>
</dbReference>
<reference evidence="5 6" key="1">
    <citation type="submission" date="2018-07" db="EMBL/GenBank/DDBJ databases">
        <title>Genome sequence of Rhodococcus rhodnii ATCC 35071 from Rhodnius prolixus.</title>
        <authorList>
            <person name="Patel V."/>
            <person name="Vogel K.J."/>
        </authorList>
    </citation>
    <scope>NUCLEOTIDE SEQUENCE [LARGE SCALE GENOMIC DNA]</scope>
    <source>
        <strain evidence="5 6">ATCC 35071</strain>
    </source>
</reference>
<dbReference type="GO" id="GO:0019433">
    <property type="term" value="P:triglyceride catabolic process"/>
    <property type="evidence" value="ECO:0007669"/>
    <property type="project" value="TreeGrafter"/>
</dbReference>
<dbReference type="InterPro" id="IPR016035">
    <property type="entry name" value="Acyl_Trfase/lysoPLipase"/>
</dbReference>
<sequence length="278" mass="29268">MSDVERALVVGGGGLTGVAWAVGIAYGLHEQGVDLRTADRFVGTSAGAVVTAQLASPAPLDELYHMQLDGTVEEIPGGLDLSGIVVLTVFGSIGRDPAPGMRRIGQRALRARTVPGSARRTVIEHRLPVHTWPDADLRITALDIETGERRVFTAADDVDLVDAVGASCAVPLVWPPVPIQGRRYMDGGVLSPANVDLAGDARRVVVIAPMKRGFRRGYAPGVELDALPAEQRILVLPDRASSGELGNNPLDPAARHGAVLAGRAQAERIAGDVRAVWV</sequence>
<evidence type="ECO:0000256" key="2">
    <source>
        <dbReference type="PROSITE-ProRule" id="PRU01161"/>
    </source>
</evidence>
<dbReference type="AlphaFoldDB" id="A0A6P2C9Z0"/>
<proteinExistence type="predicted"/>
<dbReference type="RefSeq" id="WP_010840422.1">
    <property type="nucleotide sequence ID" value="NZ_QRCM01000001.1"/>
</dbReference>
<keyword evidence="1 2" id="KW-0443">Lipid metabolism</keyword>
<evidence type="ECO:0000259" key="4">
    <source>
        <dbReference type="PROSITE" id="PS51635"/>
    </source>
</evidence>
<evidence type="ECO:0000313" key="5">
    <source>
        <dbReference type="EMBL" id="TXG89584.1"/>
    </source>
</evidence>
<feature type="short sequence motif" description="DGA/G" evidence="2">
    <location>
        <begin position="186"/>
        <end position="188"/>
    </location>
</feature>
<name>A0A6P2C9Z0_9NOCA</name>
<dbReference type="PROSITE" id="PS51635">
    <property type="entry name" value="PNPLA"/>
    <property type="match status" value="1"/>
</dbReference>
<keyword evidence="2" id="KW-0378">Hydrolase</keyword>
<feature type="active site" description="Nucleophile" evidence="2">
    <location>
        <position position="45"/>
    </location>
</feature>
<evidence type="ECO:0000313" key="6">
    <source>
        <dbReference type="Proteomes" id="UP000471120"/>
    </source>
</evidence>
<dbReference type="SUPFAM" id="SSF52151">
    <property type="entry name" value="FabD/lysophospholipase-like"/>
    <property type="match status" value="1"/>
</dbReference>
<evidence type="ECO:0000256" key="3">
    <source>
        <dbReference type="SAM" id="Phobius"/>
    </source>
</evidence>
<keyword evidence="3" id="KW-1133">Transmembrane helix</keyword>
<dbReference type="GO" id="GO:0016020">
    <property type="term" value="C:membrane"/>
    <property type="evidence" value="ECO:0007669"/>
    <property type="project" value="TreeGrafter"/>
</dbReference>
<dbReference type="PANTHER" id="PTHR12406:SF7">
    <property type="entry name" value="PATATIN-LIKE PHOSPHOLIPASE DOMAIN-CONTAINING PROTEIN 4"/>
    <property type="match status" value="1"/>
</dbReference>
<dbReference type="GO" id="GO:0005811">
    <property type="term" value="C:lipid droplet"/>
    <property type="evidence" value="ECO:0007669"/>
    <property type="project" value="TreeGrafter"/>
</dbReference>
<organism evidence="5 6">
    <name type="scientific">Rhodococcus rhodnii</name>
    <dbReference type="NCBI Taxonomy" id="38312"/>
    <lineage>
        <taxon>Bacteria</taxon>
        <taxon>Bacillati</taxon>
        <taxon>Actinomycetota</taxon>
        <taxon>Actinomycetes</taxon>
        <taxon>Mycobacteriales</taxon>
        <taxon>Nocardiaceae</taxon>
        <taxon>Rhodococcus</taxon>
    </lineage>
</organism>
<evidence type="ECO:0000256" key="1">
    <source>
        <dbReference type="ARBA" id="ARBA00023098"/>
    </source>
</evidence>
<dbReference type="PANTHER" id="PTHR12406">
    <property type="entry name" value="CALCIUM-INDEPENDENT PHOSPHOLIPASE A2 IPLA2 -RELATED"/>
    <property type="match status" value="1"/>
</dbReference>
<feature type="domain" description="PNPLA" evidence="4">
    <location>
        <begin position="8"/>
        <end position="199"/>
    </location>
</feature>
<dbReference type="EMBL" id="QRCM01000001">
    <property type="protein sequence ID" value="TXG89584.1"/>
    <property type="molecule type" value="Genomic_DNA"/>
</dbReference>
<dbReference type="InterPro" id="IPR002641">
    <property type="entry name" value="PNPLA_dom"/>
</dbReference>
<protein>
    <submittedName>
        <fullName evidence="5">Patatin-like phospholipase family protein</fullName>
    </submittedName>
</protein>
<dbReference type="Pfam" id="PF01734">
    <property type="entry name" value="Patatin"/>
    <property type="match status" value="1"/>
</dbReference>
<dbReference type="InterPro" id="IPR033562">
    <property type="entry name" value="PLPL"/>
</dbReference>
<keyword evidence="3" id="KW-0472">Membrane</keyword>